<dbReference type="EMBL" id="FOJT01000003">
    <property type="protein sequence ID" value="SFB02448.1"/>
    <property type="molecule type" value="Genomic_DNA"/>
</dbReference>
<dbReference type="AlphaFoldDB" id="A0A1I0XQG5"/>
<keyword evidence="4" id="KW-1185">Reference proteome</keyword>
<evidence type="ECO:0000256" key="2">
    <source>
        <dbReference type="SAM" id="SignalP"/>
    </source>
</evidence>
<evidence type="ECO:0000256" key="1">
    <source>
        <dbReference type="SAM" id="MobiDB-lite"/>
    </source>
</evidence>
<dbReference type="OrthoDB" id="680152at2"/>
<accession>A0A1I0XQG5</accession>
<keyword evidence="2" id="KW-0732">Signal</keyword>
<evidence type="ECO:0008006" key="5">
    <source>
        <dbReference type="Google" id="ProtNLM"/>
    </source>
</evidence>
<dbReference type="Proteomes" id="UP000199604">
    <property type="component" value="Unassembled WGS sequence"/>
</dbReference>
<proteinExistence type="predicted"/>
<reference evidence="4" key="1">
    <citation type="submission" date="2016-10" db="EMBL/GenBank/DDBJ databases">
        <authorList>
            <person name="Varghese N."/>
            <person name="Submissions S."/>
        </authorList>
    </citation>
    <scope>NUCLEOTIDE SEQUENCE [LARGE SCALE GENOMIC DNA]</scope>
    <source>
        <strain evidence="4">DSM 21789</strain>
    </source>
</reference>
<protein>
    <recommendedName>
        <fullName evidence="5">Quinol oxidase subunit 4</fullName>
    </recommendedName>
</protein>
<feature type="region of interest" description="Disordered" evidence="1">
    <location>
        <begin position="46"/>
        <end position="72"/>
    </location>
</feature>
<feature type="chain" id="PRO_5011629363" description="Quinol oxidase subunit 4" evidence="2">
    <location>
        <begin position="24"/>
        <end position="72"/>
    </location>
</feature>
<evidence type="ECO:0000313" key="4">
    <source>
        <dbReference type="Proteomes" id="UP000199604"/>
    </source>
</evidence>
<feature type="compositionally biased region" description="Basic residues" evidence="1">
    <location>
        <begin position="62"/>
        <end position="72"/>
    </location>
</feature>
<gene>
    <name evidence="3" type="ORF">SAMN05660845_1371</name>
</gene>
<sequence>MKSLRPKFILSLLFFVLMSTCFTSCIVHHPRTRTVVVKQKRLPPGQAKKIYGGSAKDYAPGQRKKHKGHDHN</sequence>
<name>A0A1I0XQG5_9FLAO</name>
<evidence type="ECO:0000313" key="3">
    <source>
        <dbReference type="EMBL" id="SFB02448.1"/>
    </source>
</evidence>
<organism evidence="3 4">
    <name type="scientific">Flavobacterium swingsii</name>
    <dbReference type="NCBI Taxonomy" id="498292"/>
    <lineage>
        <taxon>Bacteria</taxon>
        <taxon>Pseudomonadati</taxon>
        <taxon>Bacteroidota</taxon>
        <taxon>Flavobacteriia</taxon>
        <taxon>Flavobacteriales</taxon>
        <taxon>Flavobacteriaceae</taxon>
        <taxon>Flavobacterium</taxon>
    </lineage>
</organism>
<dbReference type="STRING" id="498292.SAMN05660845_1371"/>
<feature type="signal peptide" evidence="2">
    <location>
        <begin position="1"/>
        <end position="23"/>
    </location>
</feature>